<reference evidence="2 3" key="1">
    <citation type="submission" date="2020-07" db="EMBL/GenBank/DDBJ databases">
        <title>Sequencing the genomes of 1000 actinobacteria strains.</title>
        <authorList>
            <person name="Klenk H.-P."/>
        </authorList>
    </citation>
    <scope>NUCLEOTIDE SEQUENCE [LARGE SCALE GENOMIC DNA]</scope>
    <source>
        <strain evidence="2 3">DSM 24662</strain>
    </source>
</reference>
<gene>
    <name evidence="2" type="ORF">BJ991_000628</name>
</gene>
<protein>
    <submittedName>
        <fullName evidence="2">Uncharacterized protein</fullName>
    </submittedName>
</protein>
<evidence type="ECO:0000313" key="3">
    <source>
        <dbReference type="Proteomes" id="UP000576969"/>
    </source>
</evidence>
<feature type="region of interest" description="Disordered" evidence="1">
    <location>
        <begin position="225"/>
        <end position="245"/>
    </location>
</feature>
<dbReference type="EMBL" id="JACCBV010000001">
    <property type="protein sequence ID" value="NYE18600.1"/>
    <property type="molecule type" value="Genomic_DNA"/>
</dbReference>
<name>A0A7Y9GLA3_9MICO</name>
<dbReference type="AlphaFoldDB" id="A0A7Y9GLA3"/>
<organism evidence="2 3">
    <name type="scientific">Microbacterium immunditiarum</name>
    <dbReference type="NCBI Taxonomy" id="337480"/>
    <lineage>
        <taxon>Bacteria</taxon>
        <taxon>Bacillati</taxon>
        <taxon>Actinomycetota</taxon>
        <taxon>Actinomycetes</taxon>
        <taxon>Micrococcales</taxon>
        <taxon>Microbacteriaceae</taxon>
        <taxon>Microbacterium</taxon>
    </lineage>
</organism>
<accession>A0A7Y9GLA3</accession>
<comment type="caution">
    <text evidence="2">The sequence shown here is derived from an EMBL/GenBank/DDBJ whole genome shotgun (WGS) entry which is preliminary data.</text>
</comment>
<proteinExistence type="predicted"/>
<evidence type="ECO:0000313" key="2">
    <source>
        <dbReference type="EMBL" id="NYE18600.1"/>
    </source>
</evidence>
<keyword evidence="3" id="KW-1185">Reference proteome</keyword>
<dbReference type="Proteomes" id="UP000576969">
    <property type="component" value="Unassembled WGS sequence"/>
</dbReference>
<evidence type="ECO:0000256" key="1">
    <source>
        <dbReference type="SAM" id="MobiDB-lite"/>
    </source>
</evidence>
<sequence length="245" mass="26984">MEPILLFLADWWWAAPTAAALGGAVYAGVTTRSRRARRLELDAARHEERQAYLALVDAKARLRHARSNAIAARAEEPSPLLGAVLPTTSAAIEARRQLSEAKRAERAASLTLRATRTRIKAVQAQYSAGSRSDPLPIDRLTSAHDGINARWMDYETDPALALAFPQMLDSRHPATLAFFRAQREAGRLRPSQRERVTPQQYVEYRAAVHALAAALEAAERQAGVFGAPRAQIRRGPDRDAPGRPQ</sequence>
<dbReference type="RefSeq" id="WP_179487358.1">
    <property type="nucleotide sequence ID" value="NZ_JACCBV010000001.1"/>
</dbReference>
<feature type="compositionally biased region" description="Basic and acidic residues" evidence="1">
    <location>
        <begin position="234"/>
        <end position="245"/>
    </location>
</feature>